<dbReference type="InterPro" id="IPR052707">
    <property type="entry name" value="OsmC_Ohr_Peroxiredoxin"/>
</dbReference>
<dbReference type="InterPro" id="IPR019904">
    <property type="entry name" value="Peroxiredoxin_OsmC"/>
</dbReference>
<dbReference type="KEGG" id="halt:IM660_09005"/>
<dbReference type="SUPFAM" id="SSF82784">
    <property type="entry name" value="OsmC-like"/>
    <property type="match status" value="1"/>
</dbReference>
<keyword evidence="2" id="KW-1185">Reference proteome</keyword>
<dbReference type="NCBIfam" id="TIGR03562">
    <property type="entry name" value="osmo_induc_OsmC"/>
    <property type="match status" value="1"/>
</dbReference>
<name>A0A7M1SYN1_9MICO</name>
<dbReference type="Pfam" id="PF02566">
    <property type="entry name" value="OsmC"/>
    <property type="match status" value="1"/>
</dbReference>
<reference evidence="1 2" key="1">
    <citation type="submission" date="2020-10" db="EMBL/GenBank/DDBJ databases">
        <title>Haloactinobacterium sp. RN3S43, a bacterium isolated from saline soil.</title>
        <authorList>
            <person name="Sun J.-Q."/>
        </authorList>
    </citation>
    <scope>NUCLEOTIDE SEQUENCE [LARGE SCALE GENOMIC DNA]</scope>
    <source>
        <strain evidence="1 2">RN3S43</strain>
    </source>
</reference>
<evidence type="ECO:0000313" key="2">
    <source>
        <dbReference type="Proteomes" id="UP000593758"/>
    </source>
</evidence>
<gene>
    <name evidence="1" type="ORF">IM660_09005</name>
</gene>
<dbReference type="InterPro" id="IPR003718">
    <property type="entry name" value="OsmC/Ohr_fam"/>
</dbReference>
<dbReference type="PANTHER" id="PTHR42830">
    <property type="entry name" value="OSMOTICALLY INDUCIBLE FAMILY PROTEIN"/>
    <property type="match status" value="1"/>
</dbReference>
<dbReference type="AlphaFoldDB" id="A0A7M1SYN1"/>
<dbReference type="PANTHER" id="PTHR42830:SF1">
    <property type="entry name" value="OSMOTICALLY INDUCIBLE FAMILY PROTEIN"/>
    <property type="match status" value="1"/>
</dbReference>
<dbReference type="GO" id="GO:0004601">
    <property type="term" value="F:peroxidase activity"/>
    <property type="evidence" value="ECO:0007669"/>
    <property type="project" value="InterPro"/>
</dbReference>
<protein>
    <submittedName>
        <fullName evidence="1">OsmC family peroxiredoxin</fullName>
    </submittedName>
</protein>
<dbReference type="Gene3D" id="3.30.300.20">
    <property type="match status" value="1"/>
</dbReference>
<dbReference type="EMBL" id="CP063169">
    <property type="protein sequence ID" value="QOR72680.1"/>
    <property type="molecule type" value="Genomic_DNA"/>
</dbReference>
<sequence>MAVVSNASTAWTGDLFNGSGRTTFDTSGLGTFDVSWKARTEPGAGTTTPEELIAAAHASCFSMAFSNELASNGTPPESVNTAAEVTFEPGTGITGIALTVSAVVAGISEEDFQRIAAAAKDGCPVSGALRATPITLSATLAA</sequence>
<proteinExistence type="predicted"/>
<dbReference type="InterPro" id="IPR015946">
    <property type="entry name" value="KH_dom-like_a/b"/>
</dbReference>
<organism evidence="1 2">
    <name type="scientific">Ruania alkalisoli</name>
    <dbReference type="NCBI Taxonomy" id="2779775"/>
    <lineage>
        <taxon>Bacteria</taxon>
        <taxon>Bacillati</taxon>
        <taxon>Actinomycetota</taxon>
        <taxon>Actinomycetes</taxon>
        <taxon>Micrococcales</taxon>
        <taxon>Ruaniaceae</taxon>
        <taxon>Ruania</taxon>
    </lineage>
</organism>
<accession>A0A7M1SYN1</accession>
<dbReference type="RefSeq" id="WP_193499314.1">
    <property type="nucleotide sequence ID" value="NZ_CP063169.1"/>
</dbReference>
<dbReference type="Proteomes" id="UP000593758">
    <property type="component" value="Chromosome"/>
</dbReference>
<dbReference type="GO" id="GO:0006979">
    <property type="term" value="P:response to oxidative stress"/>
    <property type="evidence" value="ECO:0007669"/>
    <property type="project" value="InterPro"/>
</dbReference>
<evidence type="ECO:0000313" key="1">
    <source>
        <dbReference type="EMBL" id="QOR72680.1"/>
    </source>
</evidence>
<dbReference type="InterPro" id="IPR036102">
    <property type="entry name" value="OsmC/Ohrsf"/>
</dbReference>